<dbReference type="InterPro" id="IPR006620">
    <property type="entry name" value="Pro_4_hyd_alph"/>
</dbReference>
<feature type="domain" description="Fe2OG dioxygenase" evidence="7">
    <location>
        <begin position="115"/>
        <end position="212"/>
    </location>
</feature>
<dbReference type="InterPro" id="IPR005123">
    <property type="entry name" value="Oxoglu/Fe-dep_dioxygenase_dom"/>
</dbReference>
<keyword evidence="4" id="KW-0223">Dioxygenase</keyword>
<dbReference type="InterPro" id="IPR051559">
    <property type="entry name" value="HIF_prolyl_hydroxylases"/>
</dbReference>
<evidence type="ECO:0000256" key="5">
    <source>
        <dbReference type="ARBA" id="ARBA00023002"/>
    </source>
</evidence>
<dbReference type="SMART" id="SM00702">
    <property type="entry name" value="P4Hc"/>
    <property type="match status" value="1"/>
</dbReference>
<evidence type="ECO:0000256" key="1">
    <source>
        <dbReference type="ARBA" id="ARBA00001961"/>
    </source>
</evidence>
<dbReference type="Proteomes" id="UP001595722">
    <property type="component" value="Unassembled WGS sequence"/>
</dbReference>
<evidence type="ECO:0000259" key="7">
    <source>
        <dbReference type="PROSITE" id="PS51471"/>
    </source>
</evidence>
<keyword evidence="3" id="KW-0847">Vitamin C</keyword>
<keyword evidence="6" id="KW-0408">Iron</keyword>
<dbReference type="PANTHER" id="PTHR12907:SF26">
    <property type="entry name" value="HIF PROLYL HYDROXYLASE, ISOFORM C"/>
    <property type="match status" value="1"/>
</dbReference>
<dbReference type="EMBL" id="JBHRYB010000011">
    <property type="protein sequence ID" value="MFC3680662.1"/>
    <property type="molecule type" value="Genomic_DNA"/>
</dbReference>
<evidence type="ECO:0000256" key="2">
    <source>
        <dbReference type="ARBA" id="ARBA00022723"/>
    </source>
</evidence>
<reference evidence="9" key="1">
    <citation type="journal article" date="2019" name="Int. J. Syst. Evol. Microbiol.">
        <title>The Global Catalogue of Microorganisms (GCM) 10K type strain sequencing project: providing services to taxonomists for standard genome sequencing and annotation.</title>
        <authorList>
            <consortium name="The Broad Institute Genomics Platform"/>
            <consortium name="The Broad Institute Genome Sequencing Center for Infectious Disease"/>
            <person name="Wu L."/>
            <person name="Ma J."/>
        </authorList>
    </citation>
    <scope>NUCLEOTIDE SEQUENCE [LARGE SCALE GENOMIC DNA]</scope>
    <source>
        <strain evidence="9">KCTC 42424</strain>
    </source>
</reference>
<dbReference type="Gene3D" id="2.60.120.620">
    <property type="entry name" value="q2cbj1_9rhob like domain"/>
    <property type="match status" value="1"/>
</dbReference>
<evidence type="ECO:0000313" key="8">
    <source>
        <dbReference type="EMBL" id="MFC3680662.1"/>
    </source>
</evidence>
<keyword evidence="5" id="KW-0560">Oxidoreductase</keyword>
<evidence type="ECO:0000256" key="6">
    <source>
        <dbReference type="ARBA" id="ARBA00023004"/>
    </source>
</evidence>
<dbReference type="InterPro" id="IPR044862">
    <property type="entry name" value="Pro_4_hyd_alph_FE2OG_OXY"/>
</dbReference>
<dbReference type="Pfam" id="PF13640">
    <property type="entry name" value="2OG-FeII_Oxy_3"/>
    <property type="match status" value="1"/>
</dbReference>
<name>A0ABV7VV08_9GAMM</name>
<evidence type="ECO:0000256" key="4">
    <source>
        <dbReference type="ARBA" id="ARBA00022964"/>
    </source>
</evidence>
<evidence type="ECO:0000256" key="3">
    <source>
        <dbReference type="ARBA" id="ARBA00022896"/>
    </source>
</evidence>
<dbReference type="PANTHER" id="PTHR12907">
    <property type="entry name" value="EGL NINE HOMOLOG-RELATED"/>
    <property type="match status" value="1"/>
</dbReference>
<dbReference type="RefSeq" id="WP_376866681.1">
    <property type="nucleotide sequence ID" value="NZ_JBHRYB010000011.1"/>
</dbReference>
<keyword evidence="2" id="KW-0479">Metal-binding</keyword>
<comment type="cofactor">
    <cofactor evidence="1">
        <name>L-ascorbate</name>
        <dbReference type="ChEBI" id="CHEBI:38290"/>
    </cofactor>
</comment>
<organism evidence="8 9">
    <name type="scientific">Bacterioplanoides pacificum</name>
    <dbReference type="NCBI Taxonomy" id="1171596"/>
    <lineage>
        <taxon>Bacteria</taxon>
        <taxon>Pseudomonadati</taxon>
        <taxon>Pseudomonadota</taxon>
        <taxon>Gammaproteobacteria</taxon>
        <taxon>Oceanospirillales</taxon>
        <taxon>Oceanospirillaceae</taxon>
        <taxon>Bacterioplanoides</taxon>
    </lineage>
</organism>
<protein>
    <submittedName>
        <fullName evidence="8">2OG-Fe(II) oxygenase</fullName>
    </submittedName>
</protein>
<sequence>MTFSTCATAAAVSPSSDDLVFEHICQDLTRQGYSIQPAALPAGLAQALALLASDDSHGGYRQAGIGRGIQHLTDRSVRNDQIRWIDEQGPLEAKWLDWSTRLRGYLNRRLFLGLSFFESHFAHYPPGHFYQRHVDAFRGQANRTLTLVTYLNHDWQPGDGGELVLYRDEQDVSGIRITPQMGTLVVFLSEEFPHEVLPAQRDRYSIAGWFRSAGAQQLPLSHDGQMPGR</sequence>
<dbReference type="PROSITE" id="PS51471">
    <property type="entry name" value="FE2OG_OXY"/>
    <property type="match status" value="1"/>
</dbReference>
<evidence type="ECO:0000313" key="9">
    <source>
        <dbReference type="Proteomes" id="UP001595722"/>
    </source>
</evidence>
<comment type="caution">
    <text evidence="8">The sequence shown here is derived from an EMBL/GenBank/DDBJ whole genome shotgun (WGS) entry which is preliminary data.</text>
</comment>
<accession>A0ABV7VV08</accession>
<keyword evidence="9" id="KW-1185">Reference proteome</keyword>
<proteinExistence type="predicted"/>
<gene>
    <name evidence="8" type="ORF">ACFOMG_11200</name>
</gene>